<proteinExistence type="predicted"/>
<evidence type="ECO:0000313" key="3">
    <source>
        <dbReference type="EMBL" id="KAJ8954245.1"/>
    </source>
</evidence>
<dbReference type="EMBL" id="JAPWTK010000050">
    <property type="protein sequence ID" value="KAJ8954245.1"/>
    <property type="molecule type" value="Genomic_DNA"/>
</dbReference>
<name>A0AAV8YTP8_9CUCU</name>
<comment type="caution">
    <text evidence="3">The sequence shown here is derived from an EMBL/GenBank/DDBJ whole genome shotgun (WGS) entry which is preliminary data.</text>
</comment>
<dbReference type="Proteomes" id="UP001162162">
    <property type="component" value="Unassembled WGS sequence"/>
</dbReference>
<reference evidence="3" key="1">
    <citation type="journal article" date="2023" name="Insect Mol. Biol.">
        <title>Genome sequencing provides insights into the evolution of gene families encoding plant cell wall-degrading enzymes in longhorned beetles.</title>
        <authorList>
            <person name="Shin N.R."/>
            <person name="Okamura Y."/>
            <person name="Kirsch R."/>
            <person name="Pauchet Y."/>
        </authorList>
    </citation>
    <scope>NUCLEOTIDE SEQUENCE</scope>
    <source>
        <strain evidence="3">AMC_N1</strain>
    </source>
</reference>
<evidence type="ECO:0000313" key="4">
    <source>
        <dbReference type="Proteomes" id="UP001162162"/>
    </source>
</evidence>
<dbReference type="PROSITE" id="PS50157">
    <property type="entry name" value="ZINC_FINGER_C2H2_2"/>
    <property type="match status" value="1"/>
</dbReference>
<keyword evidence="1" id="KW-0863">Zinc-finger</keyword>
<organism evidence="3 4">
    <name type="scientific">Aromia moschata</name>
    <dbReference type="NCBI Taxonomy" id="1265417"/>
    <lineage>
        <taxon>Eukaryota</taxon>
        <taxon>Metazoa</taxon>
        <taxon>Ecdysozoa</taxon>
        <taxon>Arthropoda</taxon>
        <taxon>Hexapoda</taxon>
        <taxon>Insecta</taxon>
        <taxon>Pterygota</taxon>
        <taxon>Neoptera</taxon>
        <taxon>Endopterygota</taxon>
        <taxon>Coleoptera</taxon>
        <taxon>Polyphaga</taxon>
        <taxon>Cucujiformia</taxon>
        <taxon>Chrysomeloidea</taxon>
        <taxon>Cerambycidae</taxon>
        <taxon>Cerambycinae</taxon>
        <taxon>Callichromatini</taxon>
        <taxon>Aromia</taxon>
    </lineage>
</organism>
<feature type="domain" description="C2H2-type" evidence="2">
    <location>
        <begin position="64"/>
        <end position="91"/>
    </location>
</feature>
<keyword evidence="1" id="KW-0862">Zinc</keyword>
<sequence length="158" mass="18299">MDIENILIKTEHTDDYYDTVEEELDIKDEAGDSKNQKALQMRHLRSPYHHRHPTESPHENAPIFQCDICQKCFANAEFLKLHGELHSSNGQRDNLNSEETALLTVVSDSYLERCRTTVLVEEMDLDSLECTFTDTVGNKCLRRFGERVAFRTPPQKSR</sequence>
<evidence type="ECO:0000259" key="2">
    <source>
        <dbReference type="PROSITE" id="PS50157"/>
    </source>
</evidence>
<evidence type="ECO:0000256" key="1">
    <source>
        <dbReference type="PROSITE-ProRule" id="PRU00042"/>
    </source>
</evidence>
<dbReference type="GO" id="GO:0008270">
    <property type="term" value="F:zinc ion binding"/>
    <property type="evidence" value="ECO:0007669"/>
    <property type="project" value="UniProtKB-KW"/>
</dbReference>
<keyword evidence="4" id="KW-1185">Reference proteome</keyword>
<dbReference type="InterPro" id="IPR013087">
    <property type="entry name" value="Znf_C2H2_type"/>
</dbReference>
<keyword evidence="1" id="KW-0479">Metal-binding</keyword>
<protein>
    <recommendedName>
        <fullName evidence="2">C2H2-type domain-containing protein</fullName>
    </recommendedName>
</protein>
<gene>
    <name evidence="3" type="ORF">NQ318_005841</name>
</gene>
<dbReference type="PROSITE" id="PS00028">
    <property type="entry name" value="ZINC_FINGER_C2H2_1"/>
    <property type="match status" value="1"/>
</dbReference>
<accession>A0AAV8YTP8</accession>
<dbReference type="AlphaFoldDB" id="A0AAV8YTP8"/>